<evidence type="ECO:0000259" key="13">
    <source>
        <dbReference type="PROSITE" id="PS50894"/>
    </source>
</evidence>
<keyword evidence="3 11" id="KW-0597">Phosphoprotein</keyword>
<comment type="caution">
    <text evidence="14">The sequence shown here is derived from an EMBL/GenBank/DDBJ whole genome shotgun (WGS) entry which is preliminary data.</text>
</comment>
<dbReference type="InterPro" id="IPR008207">
    <property type="entry name" value="Sig_transdc_His_kin_Hpt_dom"/>
</dbReference>
<evidence type="ECO:0000256" key="11">
    <source>
        <dbReference type="PROSITE-ProRule" id="PRU00169"/>
    </source>
</evidence>
<keyword evidence="2" id="KW-1003">Cell membrane</keyword>
<dbReference type="InterPro" id="IPR011006">
    <property type="entry name" value="CheY-like_superfamily"/>
</dbReference>
<dbReference type="CDD" id="cd17546">
    <property type="entry name" value="REC_hyHK_CKI1_RcsC-like"/>
    <property type="match status" value="1"/>
</dbReference>
<evidence type="ECO:0000256" key="6">
    <source>
        <dbReference type="ARBA" id="ARBA00022840"/>
    </source>
</evidence>
<dbReference type="InterPro" id="IPR036641">
    <property type="entry name" value="HPT_dom_sf"/>
</dbReference>
<dbReference type="Proteomes" id="UP000433104">
    <property type="component" value="Unassembled WGS sequence"/>
</dbReference>
<evidence type="ECO:0000256" key="5">
    <source>
        <dbReference type="ARBA" id="ARBA00022741"/>
    </source>
</evidence>
<dbReference type="SUPFAM" id="SSF47226">
    <property type="entry name" value="Histidine-containing phosphotransfer domain, HPT domain"/>
    <property type="match status" value="1"/>
</dbReference>
<dbReference type="PANTHER" id="PTHR45339:SF1">
    <property type="entry name" value="HYBRID SIGNAL TRANSDUCTION HISTIDINE KINASE J"/>
    <property type="match status" value="1"/>
</dbReference>
<dbReference type="Pfam" id="PF00072">
    <property type="entry name" value="Response_reg"/>
    <property type="match status" value="1"/>
</dbReference>
<evidence type="ECO:0000313" key="14">
    <source>
        <dbReference type="EMBL" id="MXO86829.1"/>
    </source>
</evidence>
<dbReference type="SUPFAM" id="SSF52172">
    <property type="entry name" value="CheY-like"/>
    <property type="match status" value="1"/>
</dbReference>
<feature type="domain" description="Response regulatory" evidence="12">
    <location>
        <begin position="30"/>
        <end position="152"/>
    </location>
</feature>
<evidence type="ECO:0000256" key="4">
    <source>
        <dbReference type="ARBA" id="ARBA00022692"/>
    </source>
</evidence>
<dbReference type="GO" id="GO:0000160">
    <property type="term" value="P:phosphorelay signal transduction system"/>
    <property type="evidence" value="ECO:0007669"/>
    <property type="project" value="UniProtKB-KW"/>
</dbReference>
<evidence type="ECO:0000313" key="15">
    <source>
        <dbReference type="Proteomes" id="UP000433104"/>
    </source>
</evidence>
<evidence type="ECO:0000259" key="12">
    <source>
        <dbReference type="PROSITE" id="PS50110"/>
    </source>
</evidence>
<reference evidence="14 15" key="1">
    <citation type="submission" date="2019-12" db="EMBL/GenBank/DDBJ databases">
        <title>Genomic-based taxomic classification of the family Erythrobacteraceae.</title>
        <authorList>
            <person name="Xu L."/>
        </authorList>
    </citation>
    <scope>NUCLEOTIDE SEQUENCE [LARGE SCALE GENOMIC DNA]</scope>
    <source>
        <strain evidence="14 15">MCCC 1A09962</strain>
    </source>
</reference>
<name>A0A844ZME7_9SPHN</name>
<sequence length="252" mass="27048">MDVANMTGLRIGVAEPVVVRPFERASENARILLAEDNIIAAELIAMMGHRLGLPIALASDGAEAIEMVRTAALAGRPYSLLLVDAMMPVLHGIEVVKRLRRAGFDDETLPVVAVTAASATDEVKAYLAAGMQAYLPKPVSSASLAAAIRAWAPDLLDANDVERDEPARSLTERYETRKRELFDRIDAIGEGAPITRETIRELRDMLHKLAGIAGSFGEERLSTLAAECETRLSHSAPAELPAVLGAFRQAAA</sequence>
<keyword evidence="15" id="KW-1185">Reference proteome</keyword>
<accession>A0A844ZME7</accession>
<gene>
    <name evidence="14" type="ORF">GRI38_12410</name>
</gene>
<dbReference type="OrthoDB" id="7428133at2"/>
<evidence type="ECO:0000256" key="8">
    <source>
        <dbReference type="ARBA" id="ARBA00023012"/>
    </source>
</evidence>
<dbReference type="PROSITE" id="PS50894">
    <property type="entry name" value="HPT"/>
    <property type="match status" value="1"/>
</dbReference>
<evidence type="ECO:0000256" key="7">
    <source>
        <dbReference type="ARBA" id="ARBA00022989"/>
    </source>
</evidence>
<keyword evidence="4" id="KW-0812">Transmembrane</keyword>
<evidence type="ECO:0000256" key="1">
    <source>
        <dbReference type="ARBA" id="ARBA00004651"/>
    </source>
</evidence>
<keyword evidence="8" id="KW-0902">Two-component regulatory system</keyword>
<organism evidence="14 15">
    <name type="scientific">Parapontixanthobacter aurantiacus</name>
    <dbReference type="NCBI Taxonomy" id="1463599"/>
    <lineage>
        <taxon>Bacteria</taxon>
        <taxon>Pseudomonadati</taxon>
        <taxon>Pseudomonadota</taxon>
        <taxon>Alphaproteobacteria</taxon>
        <taxon>Sphingomonadales</taxon>
        <taxon>Erythrobacteraceae</taxon>
        <taxon>Parapontixanthobacter</taxon>
    </lineage>
</organism>
<evidence type="ECO:0000256" key="9">
    <source>
        <dbReference type="ARBA" id="ARBA00023136"/>
    </source>
</evidence>
<dbReference type="RefSeq" id="WP_160684549.1">
    <property type="nucleotide sequence ID" value="NZ_WTYW01000004.1"/>
</dbReference>
<comment type="subcellular location">
    <subcellularLocation>
        <location evidence="1">Cell membrane</location>
        <topology evidence="1">Multi-pass membrane protein</topology>
    </subcellularLocation>
</comment>
<dbReference type="Pfam" id="PF01627">
    <property type="entry name" value="Hpt"/>
    <property type="match status" value="1"/>
</dbReference>
<dbReference type="PANTHER" id="PTHR45339">
    <property type="entry name" value="HYBRID SIGNAL TRANSDUCTION HISTIDINE KINASE J"/>
    <property type="match status" value="1"/>
</dbReference>
<dbReference type="Gene3D" id="3.40.50.2300">
    <property type="match status" value="1"/>
</dbReference>
<dbReference type="SMART" id="SM00448">
    <property type="entry name" value="REC"/>
    <property type="match status" value="1"/>
</dbReference>
<keyword evidence="6" id="KW-0067">ATP-binding</keyword>
<keyword evidence="7" id="KW-1133">Transmembrane helix</keyword>
<dbReference type="InterPro" id="IPR001789">
    <property type="entry name" value="Sig_transdc_resp-reg_receiver"/>
</dbReference>
<feature type="domain" description="HPt" evidence="13">
    <location>
        <begin position="163"/>
        <end position="252"/>
    </location>
</feature>
<feature type="modified residue" description="4-aspartylphosphate" evidence="11">
    <location>
        <position position="84"/>
    </location>
</feature>
<dbReference type="AlphaFoldDB" id="A0A844ZME7"/>
<evidence type="ECO:0000256" key="10">
    <source>
        <dbReference type="PROSITE-ProRule" id="PRU00110"/>
    </source>
</evidence>
<dbReference type="GO" id="GO:0005886">
    <property type="term" value="C:plasma membrane"/>
    <property type="evidence" value="ECO:0007669"/>
    <property type="project" value="UniProtKB-SubCell"/>
</dbReference>
<feature type="modified residue" description="Phosphohistidine" evidence="10">
    <location>
        <position position="207"/>
    </location>
</feature>
<evidence type="ECO:0000256" key="3">
    <source>
        <dbReference type="ARBA" id="ARBA00022553"/>
    </source>
</evidence>
<proteinExistence type="predicted"/>
<protein>
    <submittedName>
        <fullName evidence="14">Response regulator</fullName>
    </submittedName>
</protein>
<evidence type="ECO:0000256" key="2">
    <source>
        <dbReference type="ARBA" id="ARBA00022475"/>
    </source>
</evidence>
<dbReference type="PROSITE" id="PS50110">
    <property type="entry name" value="RESPONSE_REGULATORY"/>
    <property type="match status" value="1"/>
</dbReference>
<dbReference type="GO" id="GO:0004672">
    <property type="term" value="F:protein kinase activity"/>
    <property type="evidence" value="ECO:0007669"/>
    <property type="project" value="UniProtKB-ARBA"/>
</dbReference>
<dbReference type="EMBL" id="WTYW01000004">
    <property type="protein sequence ID" value="MXO86829.1"/>
    <property type="molecule type" value="Genomic_DNA"/>
</dbReference>
<dbReference type="Gene3D" id="1.20.120.160">
    <property type="entry name" value="HPT domain"/>
    <property type="match status" value="1"/>
</dbReference>
<keyword evidence="5" id="KW-0547">Nucleotide-binding</keyword>
<keyword evidence="9" id="KW-0472">Membrane</keyword>
<dbReference type="GO" id="GO:0005524">
    <property type="term" value="F:ATP binding"/>
    <property type="evidence" value="ECO:0007669"/>
    <property type="project" value="UniProtKB-KW"/>
</dbReference>